<dbReference type="EMBL" id="BBPI01000017">
    <property type="protein sequence ID" value="GAL99938.1"/>
    <property type="molecule type" value="Genomic_DNA"/>
</dbReference>
<comment type="caution">
    <text evidence="1">The sequence shown here is derived from an EMBL/GenBank/DDBJ whole genome shotgun (WGS) entry which is preliminary data.</text>
</comment>
<keyword evidence="2" id="KW-1185">Reference proteome</keyword>
<name>A0A0A1W4W2_9SPHN</name>
<dbReference type="Proteomes" id="UP000032305">
    <property type="component" value="Unassembled WGS sequence"/>
</dbReference>
<protein>
    <submittedName>
        <fullName evidence="1">Uncharacterized protein</fullName>
    </submittedName>
</protein>
<dbReference type="OrthoDB" id="7581072at2"/>
<dbReference type="eggNOG" id="ENOG5031AHW">
    <property type="taxonomic scope" value="Bacteria"/>
</dbReference>
<reference evidence="1 2" key="1">
    <citation type="submission" date="2014-11" db="EMBL/GenBank/DDBJ databases">
        <title>Whole genome shotgun sequence of Sphingomonas parapaucimobilis NBRC 15100.</title>
        <authorList>
            <person name="Katano-Makiyama Y."/>
            <person name="Hosoyama A."/>
            <person name="Hashimoto M."/>
            <person name="Hosoyama Y."/>
            <person name="Noguchi M."/>
            <person name="Numata M."/>
            <person name="Tsuchikane K."/>
            <person name="Hirakata S."/>
            <person name="Uohara A."/>
            <person name="Shimodaira J."/>
            <person name="Ohji S."/>
            <person name="Ichikawa N."/>
            <person name="Kimura A."/>
            <person name="Yamazoe A."/>
            <person name="Fujita N."/>
        </authorList>
    </citation>
    <scope>NUCLEOTIDE SEQUENCE [LARGE SCALE GENOMIC DNA]</scope>
    <source>
        <strain evidence="1 2">NBRC 15100</strain>
    </source>
</reference>
<dbReference type="AlphaFoldDB" id="A0A0A1W4W2"/>
<gene>
    <name evidence="1" type="ORF">SP5_017_00130</name>
</gene>
<dbReference type="RefSeq" id="WP_042483990.1">
    <property type="nucleotide sequence ID" value="NZ_BBPI01000017.1"/>
</dbReference>
<evidence type="ECO:0000313" key="1">
    <source>
        <dbReference type="EMBL" id="GAL99938.1"/>
    </source>
</evidence>
<accession>A0A0A1W4W2</accession>
<organism evidence="1 2">
    <name type="scientific">Sphingomonas parapaucimobilis NBRC 15100</name>
    <dbReference type="NCBI Taxonomy" id="1219049"/>
    <lineage>
        <taxon>Bacteria</taxon>
        <taxon>Pseudomonadati</taxon>
        <taxon>Pseudomonadota</taxon>
        <taxon>Alphaproteobacteria</taxon>
        <taxon>Sphingomonadales</taxon>
        <taxon>Sphingomonadaceae</taxon>
        <taxon>Sphingomonas</taxon>
    </lineage>
</organism>
<proteinExistence type="predicted"/>
<evidence type="ECO:0000313" key="2">
    <source>
        <dbReference type="Proteomes" id="UP000032305"/>
    </source>
</evidence>
<sequence length="76" mass="8105">MDLSFNRFDRDTELTVLPPDLAVLMVGATARQAASPTAAVQAGFARVSPDPMLFAPLDGAFNGPMARAIVGWTRNE</sequence>